<feature type="transmembrane region" description="Helical" evidence="9">
    <location>
        <begin position="374"/>
        <end position="395"/>
    </location>
</feature>
<dbReference type="OrthoDB" id="9949622at2759"/>
<keyword evidence="3 10" id="KW-0732">Signal</keyword>
<evidence type="ECO:0000256" key="6">
    <source>
        <dbReference type="ARBA" id="ARBA00023170"/>
    </source>
</evidence>
<name>A0A672GJ10_SALFA</name>
<evidence type="ECO:0000313" key="12">
    <source>
        <dbReference type="Ensembl" id="ENSSFAP00005011319.1"/>
    </source>
</evidence>
<evidence type="ECO:0000256" key="9">
    <source>
        <dbReference type="SAM" id="Phobius"/>
    </source>
</evidence>
<feature type="chain" id="PRO_5025550324" evidence="10">
    <location>
        <begin position="22"/>
        <end position="646"/>
    </location>
</feature>
<keyword evidence="4 9" id="KW-1133">Transmembrane helix</keyword>
<keyword evidence="13" id="KW-1185">Reference proteome</keyword>
<dbReference type="GO" id="GO:0016020">
    <property type="term" value="C:membrane"/>
    <property type="evidence" value="ECO:0007669"/>
    <property type="project" value="UniProtKB-SubCell"/>
</dbReference>
<evidence type="ECO:0000259" key="11">
    <source>
        <dbReference type="Pfam" id="PF08357"/>
    </source>
</evidence>
<keyword evidence="6" id="KW-0675">Receptor</keyword>
<dbReference type="Gene3D" id="3.40.50.11530">
    <property type="match status" value="1"/>
</dbReference>
<protein>
    <submittedName>
        <fullName evidence="12">Uncharacterized LOC115387940</fullName>
    </submittedName>
</protein>
<reference evidence="12" key="2">
    <citation type="submission" date="2025-08" db="UniProtKB">
        <authorList>
            <consortium name="Ensembl"/>
        </authorList>
    </citation>
    <scope>IDENTIFICATION</scope>
</reference>
<dbReference type="OMA" id="RTEEWMH"/>
<evidence type="ECO:0000256" key="1">
    <source>
        <dbReference type="ARBA" id="ARBA00004479"/>
    </source>
</evidence>
<dbReference type="Proteomes" id="UP000472267">
    <property type="component" value="Chromosome 5"/>
</dbReference>
<feature type="region of interest" description="Disordered" evidence="8">
    <location>
        <begin position="593"/>
        <end position="646"/>
    </location>
</feature>
<dbReference type="InterPro" id="IPR039465">
    <property type="entry name" value="IL-17_rcpt-like"/>
</dbReference>
<dbReference type="PANTHER" id="PTHR15583:SF12">
    <property type="entry name" value="INTERLEUKIN-17 RECEPTOR C"/>
    <property type="match status" value="1"/>
</dbReference>
<dbReference type="AlphaFoldDB" id="A0A672GJ10"/>
<comment type="subcellular location">
    <subcellularLocation>
        <location evidence="1">Membrane</location>
        <topology evidence="1">Single-pass type I membrane protein</topology>
    </subcellularLocation>
</comment>
<dbReference type="InterPro" id="IPR013568">
    <property type="entry name" value="SEFIR_dom"/>
</dbReference>
<feature type="signal peptide" evidence="10">
    <location>
        <begin position="1"/>
        <end position="21"/>
    </location>
</feature>
<evidence type="ECO:0000256" key="3">
    <source>
        <dbReference type="ARBA" id="ARBA00022729"/>
    </source>
</evidence>
<gene>
    <name evidence="12" type="primary">il17rc</name>
</gene>
<evidence type="ECO:0000256" key="2">
    <source>
        <dbReference type="ARBA" id="ARBA00022692"/>
    </source>
</evidence>
<dbReference type="Ensembl" id="ENSSFAT00005011798.1">
    <property type="protein sequence ID" value="ENSSFAP00005011319.1"/>
    <property type="gene ID" value="ENSSFAG00005006337.1"/>
</dbReference>
<sequence length="646" mass="72171">MCSPGRSICCVLLTLFISAAGLEIFGYDSLKVVCPQGLSECTMKDETSLLPMSSVDVHSLEPHFKLCCLDGGLCSLCLVVDIQLIIQPDGDTEECVTVCYYTPATVSICKKVEFTVDHAALSHQNQVKITVVITEADGFPFSSIVHVCPAQQASRSQKVEAPSLDEVCSMDLSQRVPQCQVPTVSSVINQEMNRVELHFENRNDTLPSMCVQYEENGNCQSWTNETIPLYSVTPCMCLQLWDSDDDWGRRLKLCPFNQTDISDILQKNILDNVSVTVRQSKMNNNGTMLSWNVSAPCRLEGEVWPCGAARSCSKANAFRRLLVEGAWKQNTKGHWVKSGTFENTDPKLSSCVMLKIKDAVLGPYCTHKIGRSHWSLLGIGLMLLLCLTVIMFYFFHNFVKKWVWSWRHGGFVKIVRNGHVVLLSPPDVDDDVSDSVCQLGSLLSSQGFSVSVDQWSRKEQCTLGPLPWLHSQLLKLDSQGGRILLVLTQKAVERTAEWTHWTNDVKMNGKDKELPLLWSPYADTFTASLFIIQADKQLGRAGERFLLVKFDSHPAQSHSRDRRLPEPLQGLPLFQLPSQTQSLLTELTVVEAERGSDKRRQTIPTRGTTDGPRAKTTKGLNQQRASSCKYLGVGNNHEPNPLKNYP</sequence>
<evidence type="ECO:0000256" key="4">
    <source>
        <dbReference type="ARBA" id="ARBA00022989"/>
    </source>
</evidence>
<reference evidence="12" key="1">
    <citation type="submission" date="2019-06" db="EMBL/GenBank/DDBJ databases">
        <authorList>
            <consortium name="Wellcome Sanger Institute Data Sharing"/>
        </authorList>
    </citation>
    <scope>NUCLEOTIDE SEQUENCE [LARGE SCALE GENOMIC DNA]</scope>
</reference>
<evidence type="ECO:0000256" key="5">
    <source>
        <dbReference type="ARBA" id="ARBA00023136"/>
    </source>
</evidence>
<feature type="domain" description="SEFIR" evidence="11">
    <location>
        <begin position="429"/>
        <end position="587"/>
    </location>
</feature>
<evidence type="ECO:0000256" key="7">
    <source>
        <dbReference type="ARBA" id="ARBA00023180"/>
    </source>
</evidence>
<evidence type="ECO:0000256" key="8">
    <source>
        <dbReference type="SAM" id="MobiDB-lite"/>
    </source>
</evidence>
<keyword evidence="5 9" id="KW-0472">Membrane</keyword>
<evidence type="ECO:0000256" key="10">
    <source>
        <dbReference type="SAM" id="SignalP"/>
    </source>
</evidence>
<accession>A0A672GJ10</accession>
<reference evidence="12" key="3">
    <citation type="submission" date="2025-09" db="UniProtKB">
        <authorList>
            <consortium name="Ensembl"/>
        </authorList>
    </citation>
    <scope>IDENTIFICATION</scope>
</reference>
<dbReference type="Pfam" id="PF08357">
    <property type="entry name" value="SEFIR"/>
    <property type="match status" value="1"/>
</dbReference>
<dbReference type="PANTHER" id="PTHR15583">
    <property type="entry name" value="INTERLEUKIN-17 RECEPTOR"/>
    <property type="match status" value="1"/>
</dbReference>
<proteinExistence type="predicted"/>
<organism evidence="12 13">
    <name type="scientific">Salarias fasciatus</name>
    <name type="common">Jewelled blenny</name>
    <name type="synonym">Blennius fasciatus</name>
    <dbReference type="NCBI Taxonomy" id="181472"/>
    <lineage>
        <taxon>Eukaryota</taxon>
        <taxon>Metazoa</taxon>
        <taxon>Chordata</taxon>
        <taxon>Craniata</taxon>
        <taxon>Vertebrata</taxon>
        <taxon>Euteleostomi</taxon>
        <taxon>Actinopterygii</taxon>
        <taxon>Neopterygii</taxon>
        <taxon>Teleostei</taxon>
        <taxon>Neoteleostei</taxon>
        <taxon>Acanthomorphata</taxon>
        <taxon>Ovalentaria</taxon>
        <taxon>Blenniimorphae</taxon>
        <taxon>Blenniiformes</taxon>
        <taxon>Blennioidei</taxon>
        <taxon>Blenniidae</taxon>
        <taxon>Salariinae</taxon>
        <taxon>Salarias</taxon>
    </lineage>
</organism>
<keyword evidence="2 9" id="KW-0812">Transmembrane</keyword>
<keyword evidence="7" id="KW-0325">Glycoprotein</keyword>
<dbReference type="InParanoid" id="A0A672GJ10"/>
<evidence type="ECO:0000313" key="13">
    <source>
        <dbReference type="Proteomes" id="UP000472267"/>
    </source>
</evidence>
<dbReference type="GO" id="GO:0030368">
    <property type="term" value="F:interleukin-17 receptor activity"/>
    <property type="evidence" value="ECO:0007669"/>
    <property type="project" value="InterPro"/>
</dbReference>